<dbReference type="GO" id="GO:0009055">
    <property type="term" value="F:electron transfer activity"/>
    <property type="evidence" value="ECO:0007669"/>
    <property type="project" value="TreeGrafter"/>
</dbReference>
<keyword evidence="10 13" id="KW-1133">Transmembrane helix</keyword>
<feature type="transmembrane region" description="Helical" evidence="13">
    <location>
        <begin position="106"/>
        <end position="126"/>
    </location>
</feature>
<evidence type="ECO:0000256" key="2">
    <source>
        <dbReference type="ARBA" id="ARBA00004236"/>
    </source>
</evidence>
<protein>
    <submittedName>
        <fullName evidence="16">Cytochrome c family protein</fullName>
    </submittedName>
</protein>
<accession>B1ZTY4</accession>
<keyword evidence="9" id="KW-0249">Electron transport</keyword>
<feature type="transmembrane region" description="Helical" evidence="13">
    <location>
        <begin position="20"/>
        <end position="41"/>
    </location>
</feature>
<organism evidence="16 17">
    <name type="scientific">Opitutus terrae (strain DSM 11246 / JCM 15787 / PB90-1)</name>
    <dbReference type="NCBI Taxonomy" id="452637"/>
    <lineage>
        <taxon>Bacteria</taxon>
        <taxon>Pseudomonadati</taxon>
        <taxon>Verrucomicrobiota</taxon>
        <taxon>Opitutia</taxon>
        <taxon>Opitutales</taxon>
        <taxon>Opitutaceae</taxon>
        <taxon>Opitutus</taxon>
    </lineage>
</organism>
<dbReference type="Pfam" id="PF03264">
    <property type="entry name" value="Cytochrom_NNT"/>
    <property type="match status" value="1"/>
</dbReference>
<evidence type="ECO:0000256" key="13">
    <source>
        <dbReference type="SAM" id="Phobius"/>
    </source>
</evidence>
<reference evidence="16 17" key="1">
    <citation type="journal article" date="2011" name="J. Bacteriol.">
        <title>Genome sequence of the verrucomicrobium Opitutus terrae PB90-1, an abundant inhabitant of rice paddy soil ecosystems.</title>
        <authorList>
            <person name="van Passel M.W."/>
            <person name="Kant R."/>
            <person name="Palva A."/>
            <person name="Copeland A."/>
            <person name="Lucas S."/>
            <person name="Lapidus A."/>
            <person name="Glavina del Rio T."/>
            <person name="Pitluck S."/>
            <person name="Goltsman E."/>
            <person name="Clum A."/>
            <person name="Sun H."/>
            <person name="Schmutz J."/>
            <person name="Larimer F.W."/>
            <person name="Land M.L."/>
            <person name="Hauser L."/>
            <person name="Kyrpides N."/>
            <person name="Mikhailova N."/>
            <person name="Richardson P.P."/>
            <person name="Janssen P.H."/>
            <person name="de Vos W.M."/>
            <person name="Smidt H."/>
        </authorList>
    </citation>
    <scope>NUCLEOTIDE SEQUENCE [LARGE SCALE GENOMIC DNA]</scope>
    <source>
        <strain evidence="17">DSM 11246 / JCM 15787 / PB90-1</strain>
    </source>
</reference>
<comment type="cofactor">
    <cofactor evidence="1">
        <name>heme c</name>
        <dbReference type="ChEBI" id="CHEBI:61717"/>
    </cofactor>
</comment>
<dbReference type="STRING" id="452637.Oter_2584"/>
<dbReference type="SUPFAM" id="SSF48695">
    <property type="entry name" value="Multiheme cytochromes"/>
    <property type="match status" value="1"/>
</dbReference>
<dbReference type="Gene3D" id="1.10.3820.10">
    <property type="entry name" value="Di-heme elbow motif domain"/>
    <property type="match status" value="1"/>
</dbReference>
<dbReference type="InterPro" id="IPR005126">
    <property type="entry name" value="NapC/NirT_cyt_c_N"/>
</dbReference>
<name>B1ZTY4_OPITP</name>
<evidence type="ECO:0000259" key="15">
    <source>
        <dbReference type="Pfam" id="PF14537"/>
    </source>
</evidence>
<dbReference type="EMBL" id="CP001032">
    <property type="protein sequence ID" value="ACB75866.1"/>
    <property type="molecule type" value="Genomic_DNA"/>
</dbReference>
<keyword evidence="12 13" id="KW-0472">Membrane</keyword>
<proteinExistence type="inferred from homology"/>
<feature type="transmembrane region" description="Helical" evidence="13">
    <location>
        <begin position="53"/>
        <end position="78"/>
    </location>
</feature>
<keyword evidence="5" id="KW-1003">Cell membrane</keyword>
<evidence type="ECO:0000256" key="7">
    <source>
        <dbReference type="ARBA" id="ARBA00022692"/>
    </source>
</evidence>
<evidence type="ECO:0000256" key="10">
    <source>
        <dbReference type="ARBA" id="ARBA00022989"/>
    </source>
</evidence>
<gene>
    <name evidence="16" type="ordered locus">Oter_2584</name>
</gene>
<keyword evidence="6" id="KW-0349">Heme</keyword>
<dbReference type="eggNOG" id="COG3005">
    <property type="taxonomic scope" value="Bacteria"/>
</dbReference>
<keyword evidence="8" id="KW-0479">Metal-binding</keyword>
<comment type="similarity">
    <text evidence="3">Belongs to the NapC/NirT/NrfH family.</text>
</comment>
<evidence type="ECO:0000256" key="3">
    <source>
        <dbReference type="ARBA" id="ARBA00007395"/>
    </source>
</evidence>
<keyword evidence="17" id="KW-1185">Reference proteome</keyword>
<evidence type="ECO:0000256" key="5">
    <source>
        <dbReference type="ARBA" id="ARBA00022475"/>
    </source>
</evidence>
<sequence length="496" mass="55241">MSTPSSPASPLKPRSAFNNWISAIGAVLSLGALFSFAFLVWMDFSQGEKNPYLGILTYIVAPMFLMAGLALLFGGAWLQRRYAIKHAQNRPDRWQVDFSNRRQRRIALGFGFGGILFLVLSAFGSYQTYHYSESTQFCGQVCHEAMNPEFVTYQRGEHARVDCVECHIGSGAEWFIKAKINGTHQLIAYALDNYNRPIATPLHNLRPAQDICEKCHWPEKFHGNIEINFDHFLSNKKNTPYTARMLMHVNASRPGGPAGGIHWHVNENEKVEYYAADAKRQEIPWMRVTNVKTGASRIYRTDEFTGEPPVDQIRVMDCMDCHNRPAHMFPTANEAVERALLTGTLSTALPNIKRDAVNAMTQEDITTSAGAPEKIAAFLTKKYAGHPDLPGAIAAVQSLYATTIFPERKADWRVYPNNIGHKDWPGCFRCHDDKHKTASGQTVSASDCTSCHTIIAQGKGEELALLSAKGLEFEHPGGEYDAELTCADCHNGGVQK</sequence>
<dbReference type="InterPro" id="IPR036280">
    <property type="entry name" value="Multihaem_cyt_sf"/>
</dbReference>
<keyword evidence="7 13" id="KW-0812">Transmembrane</keyword>
<dbReference type="GO" id="GO:0046872">
    <property type="term" value="F:metal ion binding"/>
    <property type="evidence" value="ECO:0007669"/>
    <property type="project" value="UniProtKB-KW"/>
</dbReference>
<evidence type="ECO:0000256" key="1">
    <source>
        <dbReference type="ARBA" id="ARBA00001926"/>
    </source>
</evidence>
<dbReference type="InterPro" id="IPR051174">
    <property type="entry name" value="Cytochrome_c-type_ET"/>
</dbReference>
<evidence type="ECO:0000256" key="11">
    <source>
        <dbReference type="ARBA" id="ARBA00023004"/>
    </source>
</evidence>
<dbReference type="Proteomes" id="UP000007013">
    <property type="component" value="Chromosome"/>
</dbReference>
<evidence type="ECO:0000256" key="12">
    <source>
        <dbReference type="ARBA" id="ARBA00023136"/>
    </source>
</evidence>
<comment type="subcellular location">
    <subcellularLocation>
        <location evidence="2">Cell membrane</location>
    </subcellularLocation>
</comment>
<dbReference type="InterPro" id="IPR038266">
    <property type="entry name" value="NapC/NirT_cytc_sf"/>
</dbReference>
<dbReference type="AlphaFoldDB" id="B1ZTY4"/>
<dbReference type="InterPro" id="IPR012286">
    <property type="entry name" value="Tetrahaem_cytochrome"/>
</dbReference>
<evidence type="ECO:0000259" key="14">
    <source>
        <dbReference type="Pfam" id="PF03264"/>
    </source>
</evidence>
<evidence type="ECO:0000256" key="4">
    <source>
        <dbReference type="ARBA" id="ARBA00022448"/>
    </source>
</evidence>
<evidence type="ECO:0000256" key="6">
    <source>
        <dbReference type="ARBA" id="ARBA00022617"/>
    </source>
</evidence>
<evidence type="ECO:0000313" key="16">
    <source>
        <dbReference type="EMBL" id="ACB75866.1"/>
    </source>
</evidence>
<dbReference type="HOGENOM" id="CLU_543785_0_0_0"/>
<keyword evidence="4" id="KW-0813">Transport</keyword>
<dbReference type="GO" id="GO:0005886">
    <property type="term" value="C:plasma membrane"/>
    <property type="evidence" value="ECO:0007669"/>
    <property type="project" value="UniProtKB-SubCell"/>
</dbReference>
<dbReference type="PANTHER" id="PTHR30333:SF1">
    <property type="entry name" value="CYTOCHROME C-TYPE PROTEIN NAPC"/>
    <property type="match status" value="1"/>
</dbReference>
<dbReference type="RefSeq" id="WP_012375401.1">
    <property type="nucleotide sequence ID" value="NC_010571.1"/>
</dbReference>
<feature type="domain" description="NapC/NirT cytochrome c N-terminal" evidence="14">
    <location>
        <begin position="108"/>
        <end position="196"/>
    </location>
</feature>
<keyword evidence="11" id="KW-0408">Iron</keyword>
<evidence type="ECO:0000313" key="17">
    <source>
        <dbReference type="Proteomes" id="UP000007013"/>
    </source>
</evidence>
<dbReference type="OrthoDB" id="9791652at2"/>
<evidence type="ECO:0000256" key="8">
    <source>
        <dbReference type="ARBA" id="ARBA00022723"/>
    </source>
</evidence>
<feature type="domain" description="Tetrahaem cytochrome" evidence="15">
    <location>
        <begin position="426"/>
        <end position="492"/>
    </location>
</feature>
<evidence type="ECO:0000256" key="9">
    <source>
        <dbReference type="ARBA" id="ARBA00022982"/>
    </source>
</evidence>
<dbReference type="GO" id="GO:0009061">
    <property type="term" value="P:anaerobic respiration"/>
    <property type="evidence" value="ECO:0007669"/>
    <property type="project" value="TreeGrafter"/>
</dbReference>
<dbReference type="Gene3D" id="1.10.1130.10">
    <property type="entry name" value="Flavocytochrome C3, Chain A"/>
    <property type="match status" value="1"/>
</dbReference>
<dbReference type="KEGG" id="ote:Oter_2584"/>
<dbReference type="Pfam" id="PF14537">
    <property type="entry name" value="Cytochrom_c3_2"/>
    <property type="match status" value="1"/>
</dbReference>
<dbReference type="PANTHER" id="PTHR30333">
    <property type="entry name" value="CYTOCHROME C-TYPE PROTEIN"/>
    <property type="match status" value="1"/>
</dbReference>